<sequence length="474" mass="53175">MTEVKILLSCPSLRTVTPRSRSAAIMAETLQGVGKRLSLLHRPVSGVRSPQAACSDALAAPVVDVSLLLPTRLPADVFARVVIPFLPVDDAVRLRAVGKAYGTRLINEEFLLRRISSSLAQQQLTGLIVVERDRGVDPWFRPLPPSLSRFGYLARCAYVIEQAAEWRMMAAFIKVAGVCGVGRPLPLVLSAERVAAHLPDKASFHRLPAAVAVYKIFGLLGIGQLELREGGRCETDVCFVPSRLLVGDMSAAIFALYLLAYGWIVLSIPLFLLPDTRNGPHGVWFIVRCLAAWGAAAVFVTLFYPVAELCGWLLAFWLHKRRRVVQWYDLGERRFRIIERDELWQLVPFVRPNRHTDRPISTPNDYCVYRSFSGFTLDSLLQMHDVRSRMRVALDVTVRRRCPCWEPEPDGTLPTEFSTREPDLSVITWCEAMTTEAEVAGWVTIDERFPITVARVRQLLRRLGLENDVIGPPP</sequence>
<keyword evidence="1" id="KW-0812">Transmembrane</keyword>
<proteinExistence type="predicted"/>
<feature type="transmembrane region" description="Helical" evidence="1">
    <location>
        <begin position="251"/>
        <end position="273"/>
    </location>
</feature>
<keyword evidence="1" id="KW-0472">Membrane</keyword>
<dbReference type="Proteomes" id="UP000041254">
    <property type="component" value="Unassembled WGS sequence"/>
</dbReference>
<evidence type="ECO:0000313" key="2">
    <source>
        <dbReference type="EMBL" id="CEM24544.1"/>
    </source>
</evidence>
<keyword evidence="3" id="KW-1185">Reference proteome</keyword>
<evidence type="ECO:0000313" key="3">
    <source>
        <dbReference type="Proteomes" id="UP000041254"/>
    </source>
</evidence>
<reference evidence="2 3" key="1">
    <citation type="submission" date="2014-11" db="EMBL/GenBank/DDBJ databases">
        <authorList>
            <person name="Zhu J."/>
            <person name="Qi W."/>
            <person name="Song R."/>
        </authorList>
    </citation>
    <scope>NUCLEOTIDE SEQUENCE [LARGE SCALE GENOMIC DNA]</scope>
</reference>
<dbReference type="VEuPathDB" id="CryptoDB:Vbra_9695"/>
<feature type="transmembrane region" description="Helical" evidence="1">
    <location>
        <begin position="285"/>
        <end position="318"/>
    </location>
</feature>
<dbReference type="PhylomeDB" id="A0A0G4G874"/>
<dbReference type="EMBL" id="CDMY01000582">
    <property type="protein sequence ID" value="CEM24544.1"/>
    <property type="molecule type" value="Genomic_DNA"/>
</dbReference>
<dbReference type="InParanoid" id="A0A0G4G874"/>
<gene>
    <name evidence="2" type="ORF">Vbra_9695</name>
</gene>
<dbReference type="AlphaFoldDB" id="A0A0G4G874"/>
<evidence type="ECO:0000256" key="1">
    <source>
        <dbReference type="SAM" id="Phobius"/>
    </source>
</evidence>
<accession>A0A0G4G874</accession>
<keyword evidence="1" id="KW-1133">Transmembrane helix</keyword>
<protein>
    <submittedName>
        <fullName evidence="2">Uncharacterized protein</fullName>
    </submittedName>
</protein>
<organism evidence="2 3">
    <name type="scientific">Vitrella brassicaformis (strain CCMP3155)</name>
    <dbReference type="NCBI Taxonomy" id="1169540"/>
    <lineage>
        <taxon>Eukaryota</taxon>
        <taxon>Sar</taxon>
        <taxon>Alveolata</taxon>
        <taxon>Colpodellida</taxon>
        <taxon>Vitrellaceae</taxon>
        <taxon>Vitrella</taxon>
    </lineage>
</organism>
<name>A0A0G4G874_VITBC</name>